<dbReference type="RefSeq" id="WP_232367101.1">
    <property type="nucleotide sequence ID" value="NZ_FWXY01000008.1"/>
</dbReference>
<evidence type="ECO:0000256" key="1">
    <source>
        <dbReference type="ARBA" id="ARBA00022679"/>
    </source>
</evidence>
<dbReference type="InterPro" id="IPR044855">
    <property type="entry name" value="CoA-Trfase_III_dom3_sf"/>
</dbReference>
<keyword evidence="1 3" id="KW-0808">Transferase</keyword>
<evidence type="ECO:0000313" key="4">
    <source>
        <dbReference type="Proteomes" id="UP000192418"/>
    </source>
</evidence>
<organism evidence="3 4">
    <name type="scientific">Desulfocicer vacuolatum DSM 3385</name>
    <dbReference type="NCBI Taxonomy" id="1121400"/>
    <lineage>
        <taxon>Bacteria</taxon>
        <taxon>Pseudomonadati</taxon>
        <taxon>Thermodesulfobacteriota</taxon>
        <taxon>Desulfobacteria</taxon>
        <taxon>Desulfobacterales</taxon>
        <taxon>Desulfobacteraceae</taxon>
        <taxon>Desulfocicer</taxon>
    </lineage>
</organism>
<dbReference type="Pfam" id="PF02515">
    <property type="entry name" value="CoA_transf_3"/>
    <property type="match status" value="1"/>
</dbReference>
<evidence type="ECO:0000256" key="2">
    <source>
        <dbReference type="SAM" id="MobiDB-lite"/>
    </source>
</evidence>
<dbReference type="GO" id="GO:0008410">
    <property type="term" value="F:CoA-transferase activity"/>
    <property type="evidence" value="ECO:0007669"/>
    <property type="project" value="TreeGrafter"/>
</dbReference>
<accession>A0A1W2BH62</accession>
<sequence length="422" mass="46474">MSQNKEEPMEVRYHDKDSRDDAPLPLEGIKVVEYGVFHAGPGCGAILGDLGAEVIKVEDPVGDGIRYWTKVGAVDMAASDGRSVTFEVSNRNKKNICLDINTDRGREIFNRLIRDADVFMINLRKSTTQKMNLDYASISAVNSRIIHASVSGYGQEGPLQDIGAFDPLGQACSGMMFTTGGELPAMLHIGLLDQATAITLSHAVLAALLARERQGVSQEVHVSLYSSSLWLQHINLMLANTLKIDPCVPSERSHHSPLRNVFCCGDGQWVMCTHHPEEKYWEPFCRVMGAPEIARDPRFTNEKGGPITSDELISLLDELFTTRSRDEWMVDFMAAKLMFAPIQKVMDVENDIQAKANGYVRPAQYPGLGEINVPGYPARFGKCRPGTRTRGADKGAHSDDILRGLGYDPQDIAALKGKGIVR</sequence>
<dbReference type="PANTHER" id="PTHR48207">
    <property type="entry name" value="SUCCINATE--HYDROXYMETHYLGLUTARATE COA-TRANSFERASE"/>
    <property type="match status" value="1"/>
</dbReference>
<reference evidence="3 4" key="1">
    <citation type="submission" date="2017-04" db="EMBL/GenBank/DDBJ databases">
        <authorList>
            <person name="Afonso C.L."/>
            <person name="Miller P.J."/>
            <person name="Scott M.A."/>
            <person name="Spackman E."/>
            <person name="Goraichik I."/>
            <person name="Dimitrov K.M."/>
            <person name="Suarez D.L."/>
            <person name="Swayne D.E."/>
        </authorList>
    </citation>
    <scope>NUCLEOTIDE SEQUENCE [LARGE SCALE GENOMIC DNA]</scope>
    <source>
        <strain evidence="3 4">DSM 3385</strain>
    </source>
</reference>
<protein>
    <submittedName>
        <fullName evidence="3">Crotonobetainyl-CoA:carnitine CoA-transferase CaiB</fullName>
    </submittedName>
</protein>
<keyword evidence="4" id="KW-1185">Reference proteome</keyword>
<gene>
    <name evidence="3" type="ORF">SAMN02746065_10893</name>
</gene>
<name>A0A1W2BH62_9BACT</name>
<dbReference type="AlphaFoldDB" id="A0A1W2BH62"/>
<dbReference type="EMBL" id="FWXY01000008">
    <property type="protein sequence ID" value="SMC72279.1"/>
    <property type="molecule type" value="Genomic_DNA"/>
</dbReference>
<feature type="region of interest" description="Disordered" evidence="2">
    <location>
        <begin position="1"/>
        <end position="20"/>
    </location>
</feature>
<dbReference type="InterPro" id="IPR023606">
    <property type="entry name" value="CoA-Trfase_III_dom_1_sf"/>
</dbReference>
<dbReference type="STRING" id="1121400.SAMN02746065_10893"/>
<dbReference type="InterPro" id="IPR003673">
    <property type="entry name" value="CoA-Trfase_fam_III"/>
</dbReference>
<evidence type="ECO:0000313" key="3">
    <source>
        <dbReference type="EMBL" id="SMC72279.1"/>
    </source>
</evidence>
<dbReference type="Gene3D" id="3.30.1540.10">
    <property type="entry name" value="formyl-coa transferase, domain 3"/>
    <property type="match status" value="1"/>
</dbReference>
<dbReference type="Gene3D" id="3.40.50.10540">
    <property type="entry name" value="Crotonobetainyl-coa:carnitine coa-transferase, domain 1"/>
    <property type="match status" value="1"/>
</dbReference>
<dbReference type="PANTHER" id="PTHR48207:SF3">
    <property type="entry name" value="SUCCINATE--HYDROXYMETHYLGLUTARATE COA-TRANSFERASE"/>
    <property type="match status" value="1"/>
</dbReference>
<dbReference type="InterPro" id="IPR050483">
    <property type="entry name" value="CoA-transferase_III_domain"/>
</dbReference>
<proteinExistence type="predicted"/>
<dbReference type="SUPFAM" id="SSF89796">
    <property type="entry name" value="CoA-transferase family III (CaiB/BaiF)"/>
    <property type="match status" value="1"/>
</dbReference>
<dbReference type="Proteomes" id="UP000192418">
    <property type="component" value="Unassembled WGS sequence"/>
</dbReference>